<dbReference type="InterPro" id="IPR000944">
    <property type="entry name" value="Tscrpt_reg_Rrf2"/>
</dbReference>
<proteinExistence type="predicted"/>
<evidence type="ECO:0000313" key="2">
    <source>
        <dbReference type="EMBL" id="SEL17859.1"/>
    </source>
</evidence>
<gene>
    <name evidence="2" type="ORF">SAMN05192542_105304</name>
</gene>
<dbReference type="InterPro" id="IPR036388">
    <property type="entry name" value="WH-like_DNA-bd_sf"/>
</dbReference>
<dbReference type="GO" id="GO:0003700">
    <property type="term" value="F:DNA-binding transcription factor activity"/>
    <property type="evidence" value="ECO:0007669"/>
    <property type="project" value="InterPro"/>
</dbReference>
<reference evidence="3" key="1">
    <citation type="submission" date="2016-10" db="EMBL/GenBank/DDBJ databases">
        <authorList>
            <person name="Varghese N."/>
            <person name="Submissions S."/>
        </authorList>
    </citation>
    <scope>NUCLEOTIDE SEQUENCE [LARGE SCALE GENOMIC DNA]</scope>
    <source>
        <strain evidence="3">LMG 26416</strain>
    </source>
</reference>
<dbReference type="InterPro" id="IPR010242">
    <property type="entry name" value="TF_HTH_IscR"/>
</dbReference>
<evidence type="ECO:0000256" key="1">
    <source>
        <dbReference type="ARBA" id="ARBA00023125"/>
    </source>
</evidence>
<keyword evidence="1" id="KW-0238">DNA-binding</keyword>
<dbReference type="SUPFAM" id="SSF46785">
    <property type="entry name" value="Winged helix' DNA-binding domain"/>
    <property type="match status" value="1"/>
</dbReference>
<dbReference type="Proteomes" id="UP000199120">
    <property type="component" value="Unassembled WGS sequence"/>
</dbReference>
<dbReference type="GO" id="GO:0005829">
    <property type="term" value="C:cytosol"/>
    <property type="evidence" value="ECO:0007669"/>
    <property type="project" value="TreeGrafter"/>
</dbReference>
<organism evidence="2 3">
    <name type="scientific">Paraburkholderia caballeronis</name>
    <dbReference type="NCBI Taxonomy" id="416943"/>
    <lineage>
        <taxon>Bacteria</taxon>
        <taxon>Pseudomonadati</taxon>
        <taxon>Pseudomonadota</taxon>
        <taxon>Betaproteobacteria</taxon>
        <taxon>Burkholderiales</taxon>
        <taxon>Burkholderiaceae</taxon>
        <taxon>Paraburkholderia</taxon>
    </lineage>
</organism>
<dbReference type="AlphaFoldDB" id="A0A1H7N3F9"/>
<name>A0A1H7N3F9_9BURK</name>
<dbReference type="FunFam" id="1.10.10.10:FF:000026">
    <property type="entry name" value="HTH-type transcriptional regulator IscR"/>
    <property type="match status" value="1"/>
</dbReference>
<dbReference type="PANTHER" id="PTHR33221">
    <property type="entry name" value="WINGED HELIX-TURN-HELIX TRANSCRIPTIONAL REGULATOR, RRF2 FAMILY"/>
    <property type="match status" value="1"/>
</dbReference>
<protein>
    <submittedName>
        <fullName evidence="2">Transcriptional regulator, BadM/Rrf2 family</fullName>
    </submittedName>
</protein>
<dbReference type="NCBIfam" id="TIGR02010">
    <property type="entry name" value="IscR"/>
    <property type="match status" value="1"/>
</dbReference>
<dbReference type="PROSITE" id="PS51197">
    <property type="entry name" value="HTH_RRF2_2"/>
    <property type="match status" value="1"/>
</dbReference>
<sequence length="194" mass="21323">MYLYLTKIVENCGSPYIMRLTTKGRFAVTAMIDLALRQEQGPVTLAGISQRQHISLSYLEQLFGKLRRHEIVESVRGPGGGYNLARRAEDVTVADIIIAVDEPLDATQCGGKGACEGTKQHDGHCMTHELWSTLNQKMVEYLDSVSLKDLVDQQRAKEGAAPTVLRDRRAEAPAVEPVRTVPKGPNSIFNMAGS</sequence>
<dbReference type="PANTHER" id="PTHR33221:SF5">
    <property type="entry name" value="HTH-TYPE TRANSCRIPTIONAL REGULATOR ISCR"/>
    <property type="match status" value="1"/>
</dbReference>
<dbReference type="EMBL" id="FOAJ01000005">
    <property type="protein sequence ID" value="SEL17859.1"/>
    <property type="molecule type" value="Genomic_DNA"/>
</dbReference>
<evidence type="ECO:0000313" key="3">
    <source>
        <dbReference type="Proteomes" id="UP000199120"/>
    </source>
</evidence>
<dbReference type="GO" id="GO:0003690">
    <property type="term" value="F:double-stranded DNA binding"/>
    <property type="evidence" value="ECO:0007669"/>
    <property type="project" value="InterPro"/>
</dbReference>
<dbReference type="NCBIfam" id="TIGR00738">
    <property type="entry name" value="rrf2_super"/>
    <property type="match status" value="1"/>
</dbReference>
<accession>A0A1H7N3F9</accession>
<dbReference type="Gene3D" id="1.10.10.10">
    <property type="entry name" value="Winged helix-like DNA-binding domain superfamily/Winged helix DNA-binding domain"/>
    <property type="match status" value="1"/>
</dbReference>
<dbReference type="Pfam" id="PF02082">
    <property type="entry name" value="Rrf2"/>
    <property type="match status" value="1"/>
</dbReference>
<keyword evidence="3" id="KW-1185">Reference proteome</keyword>
<dbReference type="InterPro" id="IPR036390">
    <property type="entry name" value="WH_DNA-bd_sf"/>
</dbReference>
<dbReference type="STRING" id="416943.SAMN05445871_1530"/>